<protein>
    <submittedName>
        <fullName evidence="1">Uncharacterized protein</fullName>
    </submittedName>
</protein>
<evidence type="ECO:0000313" key="2">
    <source>
        <dbReference type="Proteomes" id="UP000076502"/>
    </source>
</evidence>
<dbReference type="Proteomes" id="UP000076502">
    <property type="component" value="Unassembled WGS sequence"/>
</dbReference>
<organism evidence="1 2">
    <name type="scientific">Dufourea novaeangliae</name>
    <name type="common">Sweat bee</name>
    <dbReference type="NCBI Taxonomy" id="178035"/>
    <lineage>
        <taxon>Eukaryota</taxon>
        <taxon>Metazoa</taxon>
        <taxon>Ecdysozoa</taxon>
        <taxon>Arthropoda</taxon>
        <taxon>Hexapoda</taxon>
        <taxon>Insecta</taxon>
        <taxon>Pterygota</taxon>
        <taxon>Neoptera</taxon>
        <taxon>Endopterygota</taxon>
        <taxon>Hymenoptera</taxon>
        <taxon>Apocrita</taxon>
        <taxon>Aculeata</taxon>
        <taxon>Apoidea</taxon>
        <taxon>Anthophila</taxon>
        <taxon>Halictidae</taxon>
        <taxon>Rophitinae</taxon>
        <taxon>Dufourea</taxon>
    </lineage>
</organism>
<dbReference type="AlphaFoldDB" id="A0A154P3Q0"/>
<dbReference type="EMBL" id="KQ434809">
    <property type="protein sequence ID" value="KZC06501.1"/>
    <property type="molecule type" value="Genomic_DNA"/>
</dbReference>
<evidence type="ECO:0000313" key="1">
    <source>
        <dbReference type="EMBL" id="KZC06501.1"/>
    </source>
</evidence>
<accession>A0A154P3Q0</accession>
<proteinExistence type="predicted"/>
<gene>
    <name evidence="1" type="ORF">WN55_10412</name>
</gene>
<reference evidence="1 2" key="1">
    <citation type="submission" date="2015-07" db="EMBL/GenBank/DDBJ databases">
        <title>The genome of Dufourea novaeangliae.</title>
        <authorList>
            <person name="Pan H."/>
            <person name="Kapheim K."/>
        </authorList>
    </citation>
    <scope>NUCLEOTIDE SEQUENCE [LARGE SCALE GENOMIC DNA]</scope>
    <source>
        <strain evidence="1">0120121106</strain>
        <tissue evidence="1">Whole body</tissue>
    </source>
</reference>
<keyword evidence="2" id="KW-1185">Reference proteome</keyword>
<sequence length="76" mass="8480">MHAAEIDFEIFKYPSLPIVNHNTDSSRLSSVWVYTIIVQALSQPRGGGRGSCYNYNFSNRKIPNLQAVILTAFSSS</sequence>
<name>A0A154P3Q0_DUFNO</name>